<dbReference type="AlphaFoldDB" id="A0A367F1X5"/>
<keyword evidence="3" id="KW-1185">Reference proteome</keyword>
<feature type="transmembrane region" description="Helical" evidence="1">
    <location>
        <begin position="296"/>
        <end position="318"/>
    </location>
</feature>
<accession>A0A367F1X5</accession>
<dbReference type="Proteomes" id="UP000253094">
    <property type="component" value="Unassembled WGS sequence"/>
</dbReference>
<keyword evidence="1" id="KW-0812">Transmembrane</keyword>
<dbReference type="EMBL" id="QOIL01000026">
    <property type="protein sequence ID" value="RCG23480.1"/>
    <property type="molecule type" value="Genomic_DNA"/>
</dbReference>
<keyword evidence="1" id="KW-1133">Transmembrane helix</keyword>
<comment type="caution">
    <text evidence="2">The sequence shown here is derived from an EMBL/GenBank/DDBJ whole genome shotgun (WGS) entry which is preliminary data.</text>
</comment>
<evidence type="ECO:0000313" key="3">
    <source>
        <dbReference type="Proteomes" id="UP000253094"/>
    </source>
</evidence>
<gene>
    <name evidence="2" type="ORF">DQ384_34005</name>
</gene>
<sequence>MLAAGVLAPAAGTLGRPASAAAPSPGGGIGFRLLEAPVAERANSRAWYYIIDHLAPGADIHRRVEVSNTTGSPQQLSLYAAAAEIRDHKFQFAPGRTPNELSTWTTTSRHEVTLAPHARSTVTAKIDVPADAAPGERYAVIWAETAKAAPPGGGVAVINRVGIRIYLSVGPGNPPASAFTIDSLTAQRSPDGRQVVLARVHNTGGRALDLSGDLKLSNGPGQLTAGPFKVKTGTTLAPGEWGSVTVVLTEQVPDGPWRARMRLESGLTRHAAEATIRFPAAPGTAQASKTETDPSYYLIAALAGVILFALVAITFLLNQRKRRARPERNNA</sequence>
<name>A0A367F1X5_9ACTN</name>
<protein>
    <submittedName>
        <fullName evidence="2">Peptidase</fullName>
    </submittedName>
</protein>
<reference evidence="2 3" key="1">
    <citation type="submission" date="2018-06" db="EMBL/GenBank/DDBJ databases">
        <title>Sphaerisporangium craniellae sp. nov., isolated from a marine sponge in the South China Sea.</title>
        <authorList>
            <person name="Li L."/>
        </authorList>
    </citation>
    <scope>NUCLEOTIDE SEQUENCE [LARGE SCALE GENOMIC DNA]</scope>
    <source>
        <strain evidence="2 3">CCTCC AA 208026</strain>
    </source>
</reference>
<organism evidence="2 3">
    <name type="scientific">Sphaerisporangium album</name>
    <dbReference type="NCBI Taxonomy" id="509200"/>
    <lineage>
        <taxon>Bacteria</taxon>
        <taxon>Bacillati</taxon>
        <taxon>Actinomycetota</taxon>
        <taxon>Actinomycetes</taxon>
        <taxon>Streptosporangiales</taxon>
        <taxon>Streptosporangiaceae</taxon>
        <taxon>Sphaerisporangium</taxon>
    </lineage>
</organism>
<dbReference type="OrthoDB" id="3212949at2"/>
<evidence type="ECO:0000256" key="1">
    <source>
        <dbReference type="SAM" id="Phobius"/>
    </source>
</evidence>
<evidence type="ECO:0000313" key="2">
    <source>
        <dbReference type="EMBL" id="RCG23480.1"/>
    </source>
</evidence>
<keyword evidence="1" id="KW-0472">Membrane</keyword>
<proteinExistence type="predicted"/>